<feature type="binding site" evidence="8">
    <location>
        <position position="105"/>
    </location>
    <ligand>
        <name>Mg(2+)</name>
        <dbReference type="ChEBI" id="CHEBI:18420"/>
    </ligand>
</feature>
<comment type="function">
    <text evidence="8">Toxic component of a toxin-antitoxin (TA) system. An RNase.</text>
</comment>
<dbReference type="Gene3D" id="3.40.50.1010">
    <property type="entry name" value="5'-nuclease"/>
    <property type="match status" value="1"/>
</dbReference>
<proteinExistence type="inferred from homology"/>
<dbReference type="PANTHER" id="PTHR33653">
    <property type="entry name" value="RIBONUCLEASE VAPC2"/>
    <property type="match status" value="1"/>
</dbReference>
<comment type="cofactor">
    <cofactor evidence="1 8">
        <name>Mg(2+)</name>
        <dbReference type="ChEBI" id="CHEBI:18420"/>
    </cofactor>
</comment>
<dbReference type="HAMAP" id="MF_00265">
    <property type="entry name" value="VapC_Nob1"/>
    <property type="match status" value="1"/>
</dbReference>
<evidence type="ECO:0000256" key="1">
    <source>
        <dbReference type="ARBA" id="ARBA00001946"/>
    </source>
</evidence>
<comment type="caution">
    <text evidence="10">The sequence shown here is derived from an EMBL/GenBank/DDBJ whole genome shotgun (WGS) entry which is preliminary data.</text>
</comment>
<evidence type="ECO:0000256" key="6">
    <source>
        <dbReference type="ARBA" id="ARBA00022842"/>
    </source>
</evidence>
<organism evidence="10 11">
    <name type="scientific">Bosea massiliensis</name>
    <dbReference type="NCBI Taxonomy" id="151419"/>
    <lineage>
        <taxon>Bacteria</taxon>
        <taxon>Pseudomonadati</taxon>
        <taxon>Pseudomonadota</taxon>
        <taxon>Alphaproteobacteria</taxon>
        <taxon>Hyphomicrobiales</taxon>
        <taxon>Boseaceae</taxon>
        <taxon>Bosea</taxon>
    </lineage>
</organism>
<evidence type="ECO:0000256" key="4">
    <source>
        <dbReference type="ARBA" id="ARBA00022723"/>
    </source>
</evidence>
<keyword evidence="8" id="KW-0800">Toxin</keyword>
<keyword evidence="11" id="KW-1185">Reference proteome</keyword>
<evidence type="ECO:0000256" key="7">
    <source>
        <dbReference type="ARBA" id="ARBA00038093"/>
    </source>
</evidence>
<dbReference type="SUPFAM" id="SSF88723">
    <property type="entry name" value="PIN domain-like"/>
    <property type="match status" value="1"/>
</dbReference>
<feature type="binding site" evidence="8">
    <location>
        <position position="5"/>
    </location>
    <ligand>
        <name>Mg(2+)</name>
        <dbReference type="ChEBI" id="CHEBI:18420"/>
    </ligand>
</feature>
<keyword evidence="6 8" id="KW-0460">Magnesium</keyword>
<evidence type="ECO:0000313" key="10">
    <source>
        <dbReference type="EMBL" id="MFC5503798.1"/>
    </source>
</evidence>
<protein>
    <recommendedName>
        <fullName evidence="8">Ribonuclease VapC</fullName>
        <shortName evidence="8">RNase VapC</shortName>
        <ecNumber evidence="8">3.1.-.-</ecNumber>
    </recommendedName>
    <alternativeName>
        <fullName evidence="8">Toxin VapC</fullName>
    </alternativeName>
</protein>
<dbReference type="InterPro" id="IPR022907">
    <property type="entry name" value="VapC_family"/>
</dbReference>
<name>A0ABW0NWV9_9HYPH</name>
<dbReference type="InterPro" id="IPR050556">
    <property type="entry name" value="Type_II_TA_system_RNase"/>
</dbReference>
<dbReference type="InterPro" id="IPR029060">
    <property type="entry name" value="PIN-like_dom_sf"/>
</dbReference>
<accession>A0ABW0NWV9</accession>
<evidence type="ECO:0000256" key="3">
    <source>
        <dbReference type="ARBA" id="ARBA00022722"/>
    </source>
</evidence>
<sequence length="144" mass="15639">MYLLDTDMLSASAPTKAQQHGPWLDWQARAKGRLFLSAITIAEVESGICACLRRGATTKALRLRQWIDAMAHLYAGRILPFDLNVAYAAGPLLDRARAHGTGFADIAIAATAAAHGLIVLTGNERHFRPLEVACINPLRELPPL</sequence>
<keyword evidence="3 8" id="KW-0540">Nuclease</keyword>
<dbReference type="RefSeq" id="WP_066722063.1">
    <property type="nucleotide sequence ID" value="NZ_JBHSLU010000003.1"/>
</dbReference>
<evidence type="ECO:0000313" key="11">
    <source>
        <dbReference type="Proteomes" id="UP001596060"/>
    </source>
</evidence>
<feature type="domain" description="PIN" evidence="9">
    <location>
        <begin position="2"/>
        <end position="126"/>
    </location>
</feature>
<dbReference type="Proteomes" id="UP001596060">
    <property type="component" value="Unassembled WGS sequence"/>
</dbReference>
<evidence type="ECO:0000256" key="5">
    <source>
        <dbReference type="ARBA" id="ARBA00022801"/>
    </source>
</evidence>
<dbReference type="PANTHER" id="PTHR33653:SF1">
    <property type="entry name" value="RIBONUCLEASE VAPC2"/>
    <property type="match status" value="1"/>
</dbReference>
<dbReference type="Pfam" id="PF01850">
    <property type="entry name" value="PIN"/>
    <property type="match status" value="1"/>
</dbReference>
<evidence type="ECO:0000256" key="8">
    <source>
        <dbReference type="HAMAP-Rule" id="MF_00265"/>
    </source>
</evidence>
<evidence type="ECO:0000259" key="9">
    <source>
        <dbReference type="Pfam" id="PF01850"/>
    </source>
</evidence>
<dbReference type="InterPro" id="IPR002716">
    <property type="entry name" value="PIN_dom"/>
</dbReference>
<comment type="similarity">
    <text evidence="7 8">Belongs to the PINc/VapC protein family.</text>
</comment>
<reference evidence="11" key="1">
    <citation type="journal article" date="2019" name="Int. J. Syst. Evol. Microbiol.">
        <title>The Global Catalogue of Microorganisms (GCM) 10K type strain sequencing project: providing services to taxonomists for standard genome sequencing and annotation.</title>
        <authorList>
            <consortium name="The Broad Institute Genomics Platform"/>
            <consortium name="The Broad Institute Genome Sequencing Center for Infectious Disease"/>
            <person name="Wu L."/>
            <person name="Ma J."/>
        </authorList>
    </citation>
    <scope>NUCLEOTIDE SEQUENCE [LARGE SCALE GENOMIC DNA]</scope>
    <source>
        <strain evidence="11">CCUG 43117</strain>
    </source>
</reference>
<dbReference type="EC" id="3.1.-.-" evidence="8"/>
<dbReference type="EMBL" id="JBHSLU010000003">
    <property type="protein sequence ID" value="MFC5503798.1"/>
    <property type="molecule type" value="Genomic_DNA"/>
</dbReference>
<evidence type="ECO:0000256" key="2">
    <source>
        <dbReference type="ARBA" id="ARBA00022649"/>
    </source>
</evidence>
<gene>
    <name evidence="8" type="primary">vapC</name>
    <name evidence="10" type="ORF">ACFPN9_00845</name>
</gene>
<keyword evidence="4 8" id="KW-0479">Metal-binding</keyword>
<keyword evidence="5 8" id="KW-0378">Hydrolase</keyword>
<keyword evidence="2 8" id="KW-1277">Toxin-antitoxin system</keyword>